<sequence>MDVNLLSILRLEKQDGRCSFSDSFSSIHWYYKLTITEGPATVSYIKNQNVEGAGYDSGEFDIRSDGSLIINNVSVEHEIKFTVYEYETDQESLARHDIDLITYIRPNPPFPVVDGCDIQSGICYIQWRHGSSITCRIQDARPAMSLTWLASTVKGDIQLNNITIFTHNTNTWTSVLTVTEPLMHSSYLSLLLCKAADTLNLLVHSEALVLVHNKGKETSQVNTTEVAVARNERIELPCIDGHHRLLVWEIISTEDNVSTPVIVDVDTANTTYVISREYELREGNLIISDAQLRHEGIYMCTYTQVLWKVSSH</sequence>
<dbReference type="Gene3D" id="2.60.40.10">
    <property type="entry name" value="Immunoglobulins"/>
    <property type="match status" value="2"/>
</dbReference>
<dbReference type="InterPro" id="IPR036179">
    <property type="entry name" value="Ig-like_dom_sf"/>
</dbReference>
<evidence type="ECO:0008006" key="3">
    <source>
        <dbReference type="Google" id="ProtNLM"/>
    </source>
</evidence>
<keyword evidence="2" id="KW-1185">Reference proteome</keyword>
<comment type="caution">
    <text evidence="1">The sequence shown here is derived from an EMBL/GenBank/DDBJ whole genome shotgun (WGS) entry which is preliminary data.</text>
</comment>
<organism evidence="1 2">
    <name type="scientific">Stichopus japonicus</name>
    <name type="common">Sea cucumber</name>
    <dbReference type="NCBI Taxonomy" id="307972"/>
    <lineage>
        <taxon>Eukaryota</taxon>
        <taxon>Metazoa</taxon>
        <taxon>Echinodermata</taxon>
        <taxon>Eleutherozoa</taxon>
        <taxon>Echinozoa</taxon>
        <taxon>Holothuroidea</taxon>
        <taxon>Aspidochirotacea</taxon>
        <taxon>Aspidochirotida</taxon>
        <taxon>Stichopodidae</taxon>
        <taxon>Apostichopus</taxon>
    </lineage>
</organism>
<dbReference type="Proteomes" id="UP000230750">
    <property type="component" value="Unassembled WGS sequence"/>
</dbReference>
<name>A0A2G8JJY7_STIJA</name>
<accession>A0A2G8JJY7</accession>
<dbReference type="InterPro" id="IPR013783">
    <property type="entry name" value="Ig-like_fold"/>
</dbReference>
<dbReference type="SUPFAM" id="SSF48726">
    <property type="entry name" value="Immunoglobulin"/>
    <property type="match status" value="1"/>
</dbReference>
<protein>
    <recommendedName>
        <fullName evidence="3">Ig-like domain-containing protein</fullName>
    </recommendedName>
</protein>
<gene>
    <name evidence="1" type="ORF">BSL78_27107</name>
</gene>
<dbReference type="AlphaFoldDB" id="A0A2G8JJY7"/>
<evidence type="ECO:0000313" key="1">
    <source>
        <dbReference type="EMBL" id="PIK36061.1"/>
    </source>
</evidence>
<dbReference type="OrthoDB" id="10676722at2759"/>
<dbReference type="EMBL" id="MRZV01001753">
    <property type="protein sequence ID" value="PIK36061.1"/>
    <property type="molecule type" value="Genomic_DNA"/>
</dbReference>
<proteinExistence type="predicted"/>
<evidence type="ECO:0000313" key="2">
    <source>
        <dbReference type="Proteomes" id="UP000230750"/>
    </source>
</evidence>
<reference evidence="1 2" key="1">
    <citation type="journal article" date="2017" name="PLoS Biol.">
        <title>The sea cucumber genome provides insights into morphological evolution and visceral regeneration.</title>
        <authorList>
            <person name="Zhang X."/>
            <person name="Sun L."/>
            <person name="Yuan J."/>
            <person name="Sun Y."/>
            <person name="Gao Y."/>
            <person name="Zhang L."/>
            <person name="Li S."/>
            <person name="Dai H."/>
            <person name="Hamel J.F."/>
            <person name="Liu C."/>
            <person name="Yu Y."/>
            <person name="Liu S."/>
            <person name="Lin W."/>
            <person name="Guo K."/>
            <person name="Jin S."/>
            <person name="Xu P."/>
            <person name="Storey K.B."/>
            <person name="Huan P."/>
            <person name="Zhang T."/>
            <person name="Zhou Y."/>
            <person name="Zhang J."/>
            <person name="Lin C."/>
            <person name="Li X."/>
            <person name="Xing L."/>
            <person name="Huo D."/>
            <person name="Sun M."/>
            <person name="Wang L."/>
            <person name="Mercier A."/>
            <person name="Li F."/>
            <person name="Yang H."/>
            <person name="Xiang J."/>
        </authorList>
    </citation>
    <scope>NUCLEOTIDE SEQUENCE [LARGE SCALE GENOMIC DNA]</scope>
    <source>
        <strain evidence="1">Shaxun</strain>
        <tissue evidence="1">Muscle</tissue>
    </source>
</reference>